<dbReference type="PANTHER" id="PTHR16166:SF93">
    <property type="entry name" value="INTERMEMBRANE LIPID TRANSFER PROTEIN VPS13"/>
    <property type="match status" value="1"/>
</dbReference>
<dbReference type="PANTHER" id="PTHR16166">
    <property type="entry name" value="VACUOLAR PROTEIN SORTING-ASSOCIATED PROTEIN VPS13"/>
    <property type="match status" value="1"/>
</dbReference>
<dbReference type="GO" id="GO:0006623">
    <property type="term" value="P:protein targeting to vacuole"/>
    <property type="evidence" value="ECO:0007669"/>
    <property type="project" value="TreeGrafter"/>
</dbReference>
<reference evidence="4 5" key="1">
    <citation type="journal article" date="2018" name="Gigascience">
        <title>Genomes of trombidid mites reveal novel predicted allergens and laterally-transferred genes associated with secondary metabolism.</title>
        <authorList>
            <person name="Dong X."/>
            <person name="Chaisiri K."/>
            <person name="Xia D."/>
            <person name="Armstrong S.D."/>
            <person name="Fang Y."/>
            <person name="Donnelly M.J."/>
            <person name="Kadowaki T."/>
            <person name="McGarry J.W."/>
            <person name="Darby A.C."/>
            <person name="Makepeace B.L."/>
        </authorList>
    </citation>
    <scope>NUCLEOTIDE SEQUENCE [LARGE SCALE GENOMIC DNA]</scope>
    <source>
        <strain evidence="4">UoL-UT</strain>
    </source>
</reference>
<evidence type="ECO:0000259" key="3">
    <source>
        <dbReference type="Pfam" id="PF12624"/>
    </source>
</evidence>
<dbReference type="GO" id="GO:0045053">
    <property type="term" value="P:protein retention in Golgi apparatus"/>
    <property type="evidence" value="ECO:0007669"/>
    <property type="project" value="TreeGrafter"/>
</dbReference>
<evidence type="ECO:0000256" key="2">
    <source>
        <dbReference type="ARBA" id="ARBA00022448"/>
    </source>
</evidence>
<sequence length="1143" mass="131612">HSFTQLIKMETFYAYLNPRVDQQRLAKNDVKSIHWTNLMKTSIFNCSLCEEEFDFILKPIIAKVKLIFNKSKELRVPKLLVDCVLQDTAIEVSQSQYISILRIIDSFMRIEVNRKYMKYKTTSLYTNLNRKEKIYSLWKFAYNCILNEYIRPYSWSIIQSHRVNYRKYKSLYKQRLLYPSDSELKVDLQKAEDSLDICNILIAQEDAKLEISKEQPSFVETATDTVDSGTNIFNSWWTNWLGFGFMRNKHRVPLIEIKSEKENLWSKFTNEEKEKVNEMMQSFGETSPNQEANIDMDKYIAHKINITLANMSLSLINGTHNGDKKEILVASLNHFLASFETRPSANGFKLSVRAETFIVEGVAGGSSHYEIIPIVTADKSITSSLNVNSNSNTTHKTHVFGIDVEKNPLNVKANYSITGQVEPIEILYQHQSYNEVMRFFFDVPLFDALAKKKEVRAMLKDTIERTSRLSKRRLVEIIFEKQSHIYWNVDLKSPYFVVPEFGAIERSGRVLVIDFGRLLIKSDLQQESAVFDKTNATASEMEEKLYDRISVTLSDVQILFSDAGDEWRVAKELPESDVHLMPRLHIHLVCSRSLRPDYIMAPKYKLNVIVAAFKFNLSDRRIRLLSDFILKAPLPMSTQSGDKTDSPGSDIVAKNQSFFDLDSQWIQKELNAKELNDIRITLSAMPISVEEADDSQCASHPSSVDAVVDTLSVSQKTPNNEDDEYYSASDVSEFDDSELVSWVRNIDLPGFEDNVSPNNVISVMIRFTIGEVLVQLSRSSDVCDKPYLMLRLEKLNVDLSLMTYGQALQASLRRIQLVDKQQSSSTGGYLELLNSTSENEMITVLYRKVKATCPDFKSHFHQVEHSLIIDLNALSVTFHRESLITMARFITYVIDSIPMQLLTGIKSHVNSIIPESTTSLILVRKQSDPPIPSGATKFSISTRFSRIDINLCETELNFAKLEICGFEFDYIQKANEKYIIRLDLSQLNIFDESEDTLYQKIFYMENDEKIFDFKYVRKSSQVISEEVELNEKDEKKSRETDTCDGSLRLRIGHIRFVLLLKFMVNFYHFLMPFMHPSNFRNSLKKTATKNIQESVDRVAERKLRLQLNINIKSPTILIPQKANSPNVVICNFGDLTIENFSRI</sequence>
<proteinExistence type="inferred from homology"/>
<feature type="domain" description="Chorein N-terminal" evidence="3">
    <location>
        <begin position="6"/>
        <end position="706"/>
    </location>
</feature>
<organism evidence="4 5">
    <name type="scientific">Leptotrombidium deliense</name>
    <dbReference type="NCBI Taxonomy" id="299467"/>
    <lineage>
        <taxon>Eukaryota</taxon>
        <taxon>Metazoa</taxon>
        <taxon>Ecdysozoa</taxon>
        <taxon>Arthropoda</taxon>
        <taxon>Chelicerata</taxon>
        <taxon>Arachnida</taxon>
        <taxon>Acari</taxon>
        <taxon>Acariformes</taxon>
        <taxon>Trombidiformes</taxon>
        <taxon>Prostigmata</taxon>
        <taxon>Anystina</taxon>
        <taxon>Parasitengona</taxon>
        <taxon>Trombiculoidea</taxon>
        <taxon>Trombiculidae</taxon>
        <taxon>Leptotrombidium</taxon>
    </lineage>
</organism>
<comment type="caution">
    <text evidence="4">The sequence shown here is derived from an EMBL/GenBank/DDBJ whole genome shotgun (WGS) entry which is preliminary data.</text>
</comment>
<evidence type="ECO:0000256" key="1">
    <source>
        <dbReference type="ARBA" id="ARBA00006545"/>
    </source>
</evidence>
<dbReference type="VEuPathDB" id="VectorBase:LDEU008304"/>
<protein>
    <submittedName>
        <fullName evidence="4">Vacuolar protein sorting-associated protein 13A-like isoform X8</fullName>
    </submittedName>
</protein>
<name>A0A443S852_9ACAR</name>
<feature type="non-terminal residue" evidence="4">
    <location>
        <position position="1"/>
    </location>
</feature>
<dbReference type="InterPro" id="IPR026854">
    <property type="entry name" value="VPS13_N"/>
</dbReference>
<dbReference type="OrthoDB" id="6423865at2759"/>
<comment type="similarity">
    <text evidence="1">Belongs to the VPS13 family.</text>
</comment>
<dbReference type="AlphaFoldDB" id="A0A443S852"/>
<dbReference type="EMBL" id="NCKV01005961">
    <property type="protein sequence ID" value="RWS23736.1"/>
    <property type="molecule type" value="Genomic_DNA"/>
</dbReference>
<dbReference type="Pfam" id="PF12624">
    <property type="entry name" value="VPS13_N"/>
    <property type="match status" value="1"/>
</dbReference>
<keyword evidence="2" id="KW-0813">Transport</keyword>
<accession>A0A443S852</accession>
<dbReference type="InterPro" id="IPR026847">
    <property type="entry name" value="VPS13"/>
</dbReference>
<evidence type="ECO:0000313" key="4">
    <source>
        <dbReference type="EMBL" id="RWS23736.1"/>
    </source>
</evidence>
<gene>
    <name evidence="4" type="ORF">B4U80_09725</name>
</gene>
<dbReference type="STRING" id="299467.A0A443S852"/>
<dbReference type="Proteomes" id="UP000288716">
    <property type="component" value="Unassembled WGS sequence"/>
</dbReference>
<evidence type="ECO:0000313" key="5">
    <source>
        <dbReference type="Proteomes" id="UP000288716"/>
    </source>
</evidence>
<keyword evidence="5" id="KW-1185">Reference proteome</keyword>